<accession>A0A7E5A0G9</accession>
<keyword evidence="1" id="KW-1185">Reference proteome</keyword>
<dbReference type="WBParaSite" id="Pan_g7271.t1">
    <property type="protein sequence ID" value="Pan_g7271.t1"/>
    <property type="gene ID" value="Pan_g7271"/>
</dbReference>
<evidence type="ECO:0000313" key="1">
    <source>
        <dbReference type="Proteomes" id="UP000492821"/>
    </source>
</evidence>
<evidence type="ECO:0000313" key="2">
    <source>
        <dbReference type="WBParaSite" id="Pan_g7271.t1"/>
    </source>
</evidence>
<sequence length="100" mass="11320">MDLDGMKAAYQCTSPGWLARRREALLTRPDRPLACAQVNDMCEVAASTFEYTTEYSILPERVTAIERIFMNEWLSKSVVPCQLNVCPDLLVATVTWTCRS</sequence>
<dbReference type="Proteomes" id="UP000492821">
    <property type="component" value="Unassembled WGS sequence"/>
</dbReference>
<name>A0A7E5A0G9_PANRE</name>
<reference evidence="2" key="2">
    <citation type="submission" date="2020-10" db="UniProtKB">
        <authorList>
            <consortium name="WormBaseParasite"/>
        </authorList>
    </citation>
    <scope>IDENTIFICATION</scope>
</reference>
<organism evidence="1 2">
    <name type="scientific">Panagrellus redivivus</name>
    <name type="common">Microworm</name>
    <dbReference type="NCBI Taxonomy" id="6233"/>
    <lineage>
        <taxon>Eukaryota</taxon>
        <taxon>Metazoa</taxon>
        <taxon>Ecdysozoa</taxon>
        <taxon>Nematoda</taxon>
        <taxon>Chromadorea</taxon>
        <taxon>Rhabditida</taxon>
        <taxon>Tylenchina</taxon>
        <taxon>Panagrolaimomorpha</taxon>
        <taxon>Panagrolaimoidea</taxon>
        <taxon>Panagrolaimidae</taxon>
        <taxon>Panagrellus</taxon>
    </lineage>
</organism>
<dbReference type="AlphaFoldDB" id="A0A7E5A0G9"/>
<protein>
    <submittedName>
        <fullName evidence="2">tRNA-synt_2 domain-containing protein</fullName>
    </submittedName>
</protein>
<proteinExistence type="predicted"/>
<reference evidence="1" key="1">
    <citation type="journal article" date="2013" name="Genetics">
        <title>The draft genome and transcriptome of Panagrellus redivivus are shaped by the harsh demands of a free-living lifestyle.</title>
        <authorList>
            <person name="Srinivasan J."/>
            <person name="Dillman A.R."/>
            <person name="Macchietto M.G."/>
            <person name="Heikkinen L."/>
            <person name="Lakso M."/>
            <person name="Fracchia K.M."/>
            <person name="Antoshechkin I."/>
            <person name="Mortazavi A."/>
            <person name="Wong G."/>
            <person name="Sternberg P.W."/>
        </authorList>
    </citation>
    <scope>NUCLEOTIDE SEQUENCE [LARGE SCALE GENOMIC DNA]</scope>
    <source>
        <strain evidence="1">MT8872</strain>
    </source>
</reference>